<sequence length="287" mass="31262">MWEAKESVLQARYFFVGVIGGRDGRMVNCIEAGWGEVERKDGFSQDGESPYHRVRRGNWVTCCFGPCRVGMGCTASVVLFDGLRTAIQSNCGYICKSATEPSRPGEGQPAPVHRASRAWSTAAPLRSHCCHSERERIAYRCAFPPLSCSALPGRSLPAHGLTRPGQSPKGFLAVLPGVLAESRPTAELTFLGGRGEDGTCVFVAFQVTPSLLRGFGKTKVPDYYIKPALRNSRRPAPLGPGCLRHTQTPKTSSWHARRGTGPRIVGRERLARGTQCAQRVCILGVRH</sequence>
<gene>
    <name evidence="1" type="ORF">SKAU_G00374990</name>
</gene>
<name>A0A9Q1IE77_SYNKA</name>
<organism evidence="1 2">
    <name type="scientific">Synaphobranchus kaupii</name>
    <name type="common">Kaup's arrowtooth eel</name>
    <dbReference type="NCBI Taxonomy" id="118154"/>
    <lineage>
        <taxon>Eukaryota</taxon>
        <taxon>Metazoa</taxon>
        <taxon>Chordata</taxon>
        <taxon>Craniata</taxon>
        <taxon>Vertebrata</taxon>
        <taxon>Euteleostomi</taxon>
        <taxon>Actinopterygii</taxon>
        <taxon>Neopterygii</taxon>
        <taxon>Teleostei</taxon>
        <taxon>Anguilliformes</taxon>
        <taxon>Synaphobranchidae</taxon>
        <taxon>Synaphobranchus</taxon>
    </lineage>
</organism>
<keyword evidence="2" id="KW-1185">Reference proteome</keyword>
<evidence type="ECO:0000313" key="2">
    <source>
        <dbReference type="Proteomes" id="UP001152622"/>
    </source>
</evidence>
<dbReference type="Proteomes" id="UP001152622">
    <property type="component" value="Chromosome 18"/>
</dbReference>
<dbReference type="EMBL" id="JAINUF010000018">
    <property type="protein sequence ID" value="KAJ8338533.1"/>
    <property type="molecule type" value="Genomic_DNA"/>
</dbReference>
<protein>
    <submittedName>
        <fullName evidence="1">Uncharacterized protein</fullName>
    </submittedName>
</protein>
<accession>A0A9Q1IE77</accession>
<dbReference type="AlphaFoldDB" id="A0A9Q1IE77"/>
<dbReference type="OrthoDB" id="8961109at2759"/>
<proteinExistence type="predicted"/>
<comment type="caution">
    <text evidence="1">The sequence shown here is derived from an EMBL/GenBank/DDBJ whole genome shotgun (WGS) entry which is preliminary data.</text>
</comment>
<reference evidence="1" key="1">
    <citation type="journal article" date="2023" name="Science">
        <title>Genome structures resolve the early diversification of teleost fishes.</title>
        <authorList>
            <person name="Parey E."/>
            <person name="Louis A."/>
            <person name="Montfort J."/>
            <person name="Bouchez O."/>
            <person name="Roques C."/>
            <person name="Iampietro C."/>
            <person name="Lluch J."/>
            <person name="Castinel A."/>
            <person name="Donnadieu C."/>
            <person name="Desvignes T."/>
            <person name="Floi Bucao C."/>
            <person name="Jouanno E."/>
            <person name="Wen M."/>
            <person name="Mejri S."/>
            <person name="Dirks R."/>
            <person name="Jansen H."/>
            <person name="Henkel C."/>
            <person name="Chen W.J."/>
            <person name="Zahm M."/>
            <person name="Cabau C."/>
            <person name="Klopp C."/>
            <person name="Thompson A.W."/>
            <person name="Robinson-Rechavi M."/>
            <person name="Braasch I."/>
            <person name="Lecointre G."/>
            <person name="Bobe J."/>
            <person name="Postlethwait J.H."/>
            <person name="Berthelot C."/>
            <person name="Roest Crollius H."/>
            <person name="Guiguen Y."/>
        </authorList>
    </citation>
    <scope>NUCLEOTIDE SEQUENCE</scope>
    <source>
        <strain evidence="1">WJC10195</strain>
    </source>
</reference>
<evidence type="ECO:0000313" key="1">
    <source>
        <dbReference type="EMBL" id="KAJ8338533.1"/>
    </source>
</evidence>